<gene>
    <name evidence="3" type="ORF">CC117_28715</name>
</gene>
<name>A0A1S1Q883_9ACTN</name>
<dbReference type="PANTHER" id="PTHR43162">
    <property type="match status" value="1"/>
</dbReference>
<dbReference type="PANTHER" id="PTHR43162:SF1">
    <property type="entry name" value="PRESTALK A DIFFERENTIATION PROTEIN A"/>
    <property type="match status" value="1"/>
</dbReference>
<evidence type="ECO:0000259" key="2">
    <source>
        <dbReference type="Pfam" id="PF13460"/>
    </source>
</evidence>
<evidence type="ECO:0000256" key="1">
    <source>
        <dbReference type="SAM" id="MobiDB-lite"/>
    </source>
</evidence>
<dbReference type="InterPro" id="IPR051604">
    <property type="entry name" value="Ergot_Alk_Oxidoreductase"/>
</dbReference>
<accession>A0A1S1Q883</accession>
<protein>
    <submittedName>
        <fullName evidence="3">NmrA family transcriptional regulator</fullName>
    </submittedName>
</protein>
<dbReference type="EMBL" id="MBLM01000160">
    <property type="protein sequence ID" value="OHV29691.1"/>
    <property type="molecule type" value="Genomic_DNA"/>
</dbReference>
<feature type="region of interest" description="Disordered" evidence="1">
    <location>
        <begin position="1"/>
        <end position="23"/>
    </location>
</feature>
<evidence type="ECO:0000313" key="3">
    <source>
        <dbReference type="EMBL" id="OHV29691.1"/>
    </source>
</evidence>
<feature type="domain" description="NAD(P)-binding" evidence="2">
    <location>
        <begin position="55"/>
        <end position="182"/>
    </location>
</feature>
<evidence type="ECO:0000313" key="4">
    <source>
        <dbReference type="Proteomes" id="UP000179627"/>
    </source>
</evidence>
<dbReference type="Gene3D" id="3.40.50.720">
    <property type="entry name" value="NAD(P)-binding Rossmann-like Domain"/>
    <property type="match status" value="1"/>
</dbReference>
<dbReference type="OrthoDB" id="3250520at2"/>
<organism evidence="3 4">
    <name type="scientific">Parafrankia colletiae</name>
    <dbReference type="NCBI Taxonomy" id="573497"/>
    <lineage>
        <taxon>Bacteria</taxon>
        <taxon>Bacillati</taxon>
        <taxon>Actinomycetota</taxon>
        <taxon>Actinomycetes</taxon>
        <taxon>Frankiales</taxon>
        <taxon>Frankiaceae</taxon>
        <taxon>Parafrankia</taxon>
    </lineage>
</organism>
<reference evidence="4" key="1">
    <citation type="submission" date="2016-07" db="EMBL/GenBank/DDBJ databases">
        <title>Sequence Frankia sp. strain CcI1.17.</title>
        <authorList>
            <person name="Ghodhbane-Gtari F."/>
            <person name="Swanson E."/>
            <person name="Gueddou A."/>
            <person name="Morris K."/>
            <person name="Hezbri K."/>
            <person name="Ktari A."/>
            <person name="Nouioui I."/>
            <person name="Abebe-Akele F."/>
            <person name="Simpson S."/>
            <person name="Thomas K."/>
            <person name="Gtari M."/>
            <person name="Tisa L.S."/>
            <person name="Hurst S."/>
        </authorList>
    </citation>
    <scope>NUCLEOTIDE SEQUENCE [LARGE SCALE GENOMIC DNA]</scope>
    <source>
        <strain evidence="4">Cc1.17</strain>
    </source>
</reference>
<dbReference type="Proteomes" id="UP000179627">
    <property type="component" value="Unassembled WGS sequence"/>
</dbReference>
<sequence length="287" mass="30084">MATSADPYPSAGDPAAGGTLVLGGTGKTGRRVAARLSARGLPVRIGSRSGTPPFDWTDPATWAAAVAGIEAMYVVYSPDLSFPAAAPAVRSVCETAVRAGVRRVVLLSQRGEDAVLPSEHAVQESGAAWTILRVSWFDQNFSEDYLDGAVRRGEVALPAGTVAEPFIDADDIADVAVAALTSDQHSGRIYDLTGPRLLTFADATAEISRAADREITYRPLTAEAYAAGLAAAGIPADYVTLVTELICHGLDGRNSYTTDDVQHVLGRPATDFTDYVRTAAATGIWST</sequence>
<dbReference type="SUPFAM" id="SSF51735">
    <property type="entry name" value="NAD(P)-binding Rossmann-fold domains"/>
    <property type="match status" value="1"/>
</dbReference>
<dbReference type="InterPro" id="IPR016040">
    <property type="entry name" value="NAD(P)-bd_dom"/>
</dbReference>
<dbReference type="AlphaFoldDB" id="A0A1S1Q883"/>
<dbReference type="InterPro" id="IPR036291">
    <property type="entry name" value="NAD(P)-bd_dom_sf"/>
</dbReference>
<dbReference type="Gene3D" id="3.90.25.10">
    <property type="entry name" value="UDP-galactose 4-epimerase, domain 1"/>
    <property type="match status" value="1"/>
</dbReference>
<dbReference type="Pfam" id="PF13460">
    <property type="entry name" value="NAD_binding_10"/>
    <property type="match status" value="1"/>
</dbReference>
<proteinExistence type="predicted"/>
<comment type="caution">
    <text evidence="3">The sequence shown here is derived from an EMBL/GenBank/DDBJ whole genome shotgun (WGS) entry which is preliminary data.</text>
</comment>
<keyword evidence="4" id="KW-1185">Reference proteome</keyword>